<comment type="caution">
    <text evidence="1">The sequence shown here is derived from an EMBL/GenBank/DDBJ whole genome shotgun (WGS) entry which is preliminary data.</text>
</comment>
<dbReference type="InterPro" id="IPR023430">
    <property type="entry name" value="Pept_HybD-like_dom_sf"/>
</dbReference>
<proteinExistence type="predicted"/>
<sequence>MAPEYDYEKIKEVLCEGDLNFFVTPKETDIVLKSVSELIGYSINLALNPNLNYEEMLSLV</sequence>
<name>A0A645IJX8_9ZZZZ</name>
<dbReference type="Gene3D" id="3.40.50.1450">
    <property type="entry name" value="HybD-like"/>
    <property type="match status" value="1"/>
</dbReference>
<dbReference type="EMBL" id="VSSQ01116874">
    <property type="protein sequence ID" value="MPN51598.1"/>
    <property type="molecule type" value="Genomic_DNA"/>
</dbReference>
<dbReference type="AlphaFoldDB" id="A0A645IJX8"/>
<dbReference type="SUPFAM" id="SSF53163">
    <property type="entry name" value="HybD-like"/>
    <property type="match status" value="1"/>
</dbReference>
<protein>
    <submittedName>
        <fullName evidence="1">Uncharacterized protein</fullName>
    </submittedName>
</protein>
<evidence type="ECO:0000313" key="1">
    <source>
        <dbReference type="EMBL" id="MPN51598.1"/>
    </source>
</evidence>
<reference evidence="1" key="1">
    <citation type="submission" date="2019-08" db="EMBL/GenBank/DDBJ databases">
        <authorList>
            <person name="Kucharzyk K."/>
            <person name="Murdoch R.W."/>
            <person name="Higgins S."/>
            <person name="Loffler F."/>
        </authorList>
    </citation>
    <scope>NUCLEOTIDE SEQUENCE</scope>
</reference>
<accession>A0A645IJX8</accession>
<gene>
    <name evidence="1" type="ORF">SDC9_199246</name>
</gene>
<organism evidence="1">
    <name type="scientific">bioreactor metagenome</name>
    <dbReference type="NCBI Taxonomy" id="1076179"/>
    <lineage>
        <taxon>unclassified sequences</taxon>
        <taxon>metagenomes</taxon>
        <taxon>ecological metagenomes</taxon>
    </lineage>
</organism>